<evidence type="ECO:0000313" key="6">
    <source>
        <dbReference type="EnsemblPlants" id="OB08G12650.1"/>
    </source>
</evidence>
<reference evidence="6" key="2">
    <citation type="submission" date="2013-04" db="UniProtKB">
        <authorList>
            <consortium name="EnsemblPlants"/>
        </authorList>
    </citation>
    <scope>IDENTIFICATION</scope>
</reference>
<dbReference type="Proteomes" id="UP000006038">
    <property type="component" value="Chromosome 8"/>
</dbReference>
<evidence type="ECO:0000256" key="3">
    <source>
        <dbReference type="SAM" id="MobiDB-lite"/>
    </source>
</evidence>
<sequence length="191" mass="18662">MAAARAAAVLVVAMAAAVLATTAMGATTYTVGAPAGSWDMRTNYAQWASSVTFRAGDQLVFRYSPSAHDVVEVTKAGYDACSASSPVATFNSGDDTVALAAAGTRCFSCGFPGHGAGGMKLAVKVEAAATGGSTAPSPMAPRAGTPAAMPPRAAGGRPVPPSSSASKSAGAVESLVGLGVGAIAAGLMIFY</sequence>
<dbReference type="CDD" id="cd04216">
    <property type="entry name" value="Phytocyanin"/>
    <property type="match status" value="1"/>
</dbReference>
<organism evidence="6">
    <name type="scientific">Oryza brachyantha</name>
    <name type="common">malo sina</name>
    <dbReference type="NCBI Taxonomy" id="4533"/>
    <lineage>
        <taxon>Eukaryota</taxon>
        <taxon>Viridiplantae</taxon>
        <taxon>Streptophyta</taxon>
        <taxon>Embryophyta</taxon>
        <taxon>Tracheophyta</taxon>
        <taxon>Spermatophyta</taxon>
        <taxon>Magnoliopsida</taxon>
        <taxon>Liliopsida</taxon>
        <taxon>Poales</taxon>
        <taxon>Poaceae</taxon>
        <taxon>BOP clade</taxon>
        <taxon>Oryzoideae</taxon>
        <taxon>Oryzeae</taxon>
        <taxon>Oryzinae</taxon>
        <taxon>Oryza</taxon>
    </lineage>
</organism>
<dbReference type="Pfam" id="PF02298">
    <property type="entry name" value="Cu_bind_like"/>
    <property type="match status" value="1"/>
</dbReference>
<feature type="compositionally biased region" description="Low complexity" evidence="3">
    <location>
        <begin position="140"/>
        <end position="166"/>
    </location>
</feature>
<evidence type="ECO:0000256" key="4">
    <source>
        <dbReference type="SAM" id="SignalP"/>
    </source>
</evidence>
<dbReference type="SUPFAM" id="SSF49503">
    <property type="entry name" value="Cupredoxins"/>
    <property type="match status" value="1"/>
</dbReference>
<evidence type="ECO:0000256" key="2">
    <source>
        <dbReference type="ARBA" id="ARBA00023180"/>
    </source>
</evidence>
<feature type="signal peptide" evidence="4">
    <location>
        <begin position="1"/>
        <end position="25"/>
    </location>
</feature>
<dbReference type="GO" id="GO:0046872">
    <property type="term" value="F:metal ion binding"/>
    <property type="evidence" value="ECO:0007669"/>
    <property type="project" value="UniProtKB-KW"/>
</dbReference>
<evidence type="ECO:0000259" key="5">
    <source>
        <dbReference type="PROSITE" id="PS51485"/>
    </source>
</evidence>
<dbReference type="Gramene" id="OB08G12650.1">
    <property type="protein sequence ID" value="OB08G12650.1"/>
    <property type="gene ID" value="OB08G12650"/>
</dbReference>
<dbReference type="PROSITE" id="PS51485">
    <property type="entry name" value="PHYTOCYANIN"/>
    <property type="match status" value="1"/>
</dbReference>
<keyword evidence="4" id="KW-0732">Signal</keyword>
<dbReference type="PANTHER" id="PTHR33021">
    <property type="entry name" value="BLUE COPPER PROTEIN"/>
    <property type="match status" value="1"/>
</dbReference>
<dbReference type="InterPro" id="IPR003245">
    <property type="entry name" value="Phytocyanin_dom"/>
</dbReference>
<feature type="region of interest" description="Disordered" evidence="3">
    <location>
        <begin position="132"/>
        <end position="166"/>
    </location>
</feature>
<accession>J3MQ86</accession>
<keyword evidence="7" id="KW-1185">Reference proteome</keyword>
<dbReference type="OMA" id="LEMHVFF"/>
<reference evidence="6" key="1">
    <citation type="journal article" date="2013" name="Nat. Commun.">
        <title>Whole-genome sequencing of Oryza brachyantha reveals mechanisms underlying Oryza genome evolution.</title>
        <authorList>
            <person name="Chen J."/>
            <person name="Huang Q."/>
            <person name="Gao D."/>
            <person name="Wang J."/>
            <person name="Lang Y."/>
            <person name="Liu T."/>
            <person name="Li B."/>
            <person name="Bai Z."/>
            <person name="Luis Goicoechea J."/>
            <person name="Liang C."/>
            <person name="Chen C."/>
            <person name="Zhang W."/>
            <person name="Sun S."/>
            <person name="Liao Y."/>
            <person name="Zhang X."/>
            <person name="Yang L."/>
            <person name="Song C."/>
            <person name="Wang M."/>
            <person name="Shi J."/>
            <person name="Liu G."/>
            <person name="Liu J."/>
            <person name="Zhou H."/>
            <person name="Zhou W."/>
            <person name="Yu Q."/>
            <person name="An N."/>
            <person name="Chen Y."/>
            <person name="Cai Q."/>
            <person name="Wang B."/>
            <person name="Liu B."/>
            <person name="Min J."/>
            <person name="Huang Y."/>
            <person name="Wu H."/>
            <person name="Li Z."/>
            <person name="Zhang Y."/>
            <person name="Yin Y."/>
            <person name="Song W."/>
            <person name="Jiang J."/>
            <person name="Jackson S.A."/>
            <person name="Wing R.A."/>
            <person name="Wang J."/>
            <person name="Chen M."/>
        </authorList>
    </citation>
    <scope>NUCLEOTIDE SEQUENCE [LARGE SCALE GENOMIC DNA]</scope>
    <source>
        <strain evidence="6">cv. IRGC 101232</strain>
    </source>
</reference>
<evidence type="ECO:0000256" key="1">
    <source>
        <dbReference type="ARBA" id="ARBA00022723"/>
    </source>
</evidence>
<dbReference type="InterPro" id="IPR039391">
    <property type="entry name" value="Phytocyanin-like"/>
</dbReference>
<feature type="chain" id="PRO_5003775097" description="Phytocyanin domain-containing protein" evidence="4">
    <location>
        <begin position="26"/>
        <end position="191"/>
    </location>
</feature>
<feature type="domain" description="Phytocyanin" evidence="5">
    <location>
        <begin position="27"/>
        <end position="127"/>
    </location>
</feature>
<dbReference type="GO" id="GO:0009055">
    <property type="term" value="F:electron transfer activity"/>
    <property type="evidence" value="ECO:0007669"/>
    <property type="project" value="InterPro"/>
</dbReference>
<name>J3MQ86_ORYBR</name>
<dbReference type="FunFam" id="2.60.40.420:FF:000003">
    <property type="entry name" value="Blue copper"/>
    <property type="match status" value="1"/>
</dbReference>
<dbReference type="eggNOG" id="ENOG502S1FC">
    <property type="taxonomic scope" value="Eukaryota"/>
</dbReference>
<dbReference type="HOGENOM" id="CLU_058719_2_3_1"/>
<dbReference type="STRING" id="4533.J3MQ86"/>
<keyword evidence="1" id="KW-0479">Metal-binding</keyword>
<dbReference type="GO" id="GO:0005886">
    <property type="term" value="C:plasma membrane"/>
    <property type="evidence" value="ECO:0007669"/>
    <property type="project" value="TreeGrafter"/>
</dbReference>
<dbReference type="InterPro" id="IPR008972">
    <property type="entry name" value="Cupredoxin"/>
</dbReference>
<keyword evidence="2" id="KW-0325">Glycoprotein</keyword>
<protein>
    <recommendedName>
        <fullName evidence="5">Phytocyanin domain-containing protein</fullName>
    </recommendedName>
</protein>
<dbReference type="EnsemblPlants" id="OB08G12650.1">
    <property type="protein sequence ID" value="OB08G12650.1"/>
    <property type="gene ID" value="OB08G12650"/>
</dbReference>
<dbReference type="Gene3D" id="2.60.40.420">
    <property type="entry name" value="Cupredoxins - blue copper proteins"/>
    <property type="match status" value="1"/>
</dbReference>
<dbReference type="AlphaFoldDB" id="J3MQ86"/>
<proteinExistence type="predicted"/>
<dbReference type="PANTHER" id="PTHR33021:SF466">
    <property type="entry name" value="OS08G0138100 PROTEIN"/>
    <property type="match status" value="1"/>
</dbReference>
<evidence type="ECO:0000313" key="7">
    <source>
        <dbReference type="Proteomes" id="UP000006038"/>
    </source>
</evidence>